<accession>A0A1R3J2D5</accession>
<feature type="compositionally biased region" description="Basic and acidic residues" evidence="1">
    <location>
        <begin position="63"/>
        <end position="76"/>
    </location>
</feature>
<comment type="caution">
    <text evidence="2">The sequence shown here is derived from an EMBL/GenBank/DDBJ whole genome shotgun (WGS) entry which is preliminary data.</text>
</comment>
<gene>
    <name evidence="2" type="ORF">CCACVL1_08067</name>
</gene>
<proteinExistence type="predicted"/>
<organism evidence="2 3">
    <name type="scientific">Corchorus capsularis</name>
    <name type="common">Jute</name>
    <dbReference type="NCBI Taxonomy" id="210143"/>
    <lineage>
        <taxon>Eukaryota</taxon>
        <taxon>Viridiplantae</taxon>
        <taxon>Streptophyta</taxon>
        <taxon>Embryophyta</taxon>
        <taxon>Tracheophyta</taxon>
        <taxon>Spermatophyta</taxon>
        <taxon>Magnoliopsida</taxon>
        <taxon>eudicotyledons</taxon>
        <taxon>Gunneridae</taxon>
        <taxon>Pentapetalae</taxon>
        <taxon>rosids</taxon>
        <taxon>malvids</taxon>
        <taxon>Malvales</taxon>
        <taxon>Malvaceae</taxon>
        <taxon>Grewioideae</taxon>
        <taxon>Apeibeae</taxon>
        <taxon>Corchorus</taxon>
    </lineage>
</organism>
<reference evidence="2 3" key="1">
    <citation type="submission" date="2013-09" db="EMBL/GenBank/DDBJ databases">
        <title>Corchorus capsularis genome sequencing.</title>
        <authorList>
            <person name="Alam M."/>
            <person name="Haque M.S."/>
            <person name="Islam M.S."/>
            <person name="Emdad E.M."/>
            <person name="Islam M.M."/>
            <person name="Ahmed B."/>
            <person name="Halim A."/>
            <person name="Hossen Q.M.M."/>
            <person name="Hossain M.Z."/>
            <person name="Ahmed R."/>
            <person name="Khan M.M."/>
            <person name="Islam R."/>
            <person name="Rashid M.M."/>
            <person name="Khan S.A."/>
            <person name="Rahman M.S."/>
            <person name="Alam M."/>
        </authorList>
    </citation>
    <scope>NUCLEOTIDE SEQUENCE [LARGE SCALE GENOMIC DNA]</scope>
    <source>
        <strain evidence="3">cv. CVL-1</strain>
        <tissue evidence="2">Whole seedling</tissue>
    </source>
</reference>
<dbReference type="EMBL" id="AWWV01008849">
    <property type="protein sequence ID" value="OMO88993.1"/>
    <property type="molecule type" value="Genomic_DNA"/>
</dbReference>
<dbReference type="Gramene" id="OMO88993">
    <property type="protein sequence ID" value="OMO88993"/>
    <property type="gene ID" value="CCACVL1_08067"/>
</dbReference>
<evidence type="ECO:0000313" key="3">
    <source>
        <dbReference type="Proteomes" id="UP000188268"/>
    </source>
</evidence>
<feature type="region of interest" description="Disordered" evidence="1">
    <location>
        <begin position="51"/>
        <end position="96"/>
    </location>
</feature>
<evidence type="ECO:0000313" key="2">
    <source>
        <dbReference type="EMBL" id="OMO88993.1"/>
    </source>
</evidence>
<dbReference type="AlphaFoldDB" id="A0A1R3J2D5"/>
<sequence>MADSVLLLLKHGSASLDILNGRFTCIVGEVTLRIDCYQLMEDHMDDYETNNDPHLTSEEVEDKCDRMSSAENHAETGNHAQIESPFPSGDLKMEQT</sequence>
<protein>
    <submittedName>
        <fullName evidence="2">Uncharacterized protein</fullName>
    </submittedName>
</protein>
<evidence type="ECO:0000256" key="1">
    <source>
        <dbReference type="SAM" id="MobiDB-lite"/>
    </source>
</evidence>
<dbReference type="Proteomes" id="UP000188268">
    <property type="component" value="Unassembled WGS sequence"/>
</dbReference>
<keyword evidence="3" id="KW-1185">Reference proteome</keyword>
<name>A0A1R3J2D5_COCAP</name>